<evidence type="ECO:0000313" key="1">
    <source>
        <dbReference type="EMBL" id="KAF2437062.1"/>
    </source>
</evidence>
<keyword evidence="2" id="KW-1185">Reference proteome</keyword>
<name>A0A9P4U5J5_9PEZI</name>
<proteinExistence type="predicted"/>
<dbReference type="EMBL" id="MU007009">
    <property type="protein sequence ID" value="KAF2437062.1"/>
    <property type="molecule type" value="Genomic_DNA"/>
</dbReference>
<reference evidence="1" key="1">
    <citation type="journal article" date="2020" name="Stud. Mycol.">
        <title>101 Dothideomycetes genomes: a test case for predicting lifestyles and emergence of pathogens.</title>
        <authorList>
            <person name="Haridas S."/>
            <person name="Albert R."/>
            <person name="Binder M."/>
            <person name="Bloem J."/>
            <person name="Labutti K."/>
            <person name="Salamov A."/>
            <person name="Andreopoulos B."/>
            <person name="Baker S."/>
            <person name="Barry K."/>
            <person name="Bills G."/>
            <person name="Bluhm B."/>
            <person name="Cannon C."/>
            <person name="Castanera R."/>
            <person name="Culley D."/>
            <person name="Daum C."/>
            <person name="Ezra D."/>
            <person name="Gonzalez J."/>
            <person name="Henrissat B."/>
            <person name="Kuo A."/>
            <person name="Liang C."/>
            <person name="Lipzen A."/>
            <person name="Lutzoni F."/>
            <person name="Magnuson J."/>
            <person name="Mondo S."/>
            <person name="Nolan M."/>
            <person name="Ohm R."/>
            <person name="Pangilinan J."/>
            <person name="Park H.-J."/>
            <person name="Ramirez L."/>
            <person name="Alfaro M."/>
            <person name="Sun H."/>
            <person name="Tritt A."/>
            <person name="Yoshinaga Y."/>
            <person name="Zwiers L.-H."/>
            <person name="Turgeon B."/>
            <person name="Goodwin S."/>
            <person name="Spatafora J."/>
            <person name="Crous P."/>
            <person name="Grigoriev I."/>
        </authorList>
    </citation>
    <scope>NUCLEOTIDE SEQUENCE</scope>
    <source>
        <strain evidence="1">CBS 130266</strain>
    </source>
</reference>
<protein>
    <submittedName>
        <fullName evidence="1">Uncharacterized protein</fullName>
    </submittedName>
</protein>
<dbReference type="Proteomes" id="UP000800235">
    <property type="component" value="Unassembled WGS sequence"/>
</dbReference>
<organism evidence="1 2">
    <name type="scientific">Tothia fuscella</name>
    <dbReference type="NCBI Taxonomy" id="1048955"/>
    <lineage>
        <taxon>Eukaryota</taxon>
        <taxon>Fungi</taxon>
        <taxon>Dikarya</taxon>
        <taxon>Ascomycota</taxon>
        <taxon>Pezizomycotina</taxon>
        <taxon>Dothideomycetes</taxon>
        <taxon>Pleosporomycetidae</taxon>
        <taxon>Venturiales</taxon>
        <taxon>Cylindrosympodiaceae</taxon>
        <taxon>Tothia</taxon>
    </lineage>
</organism>
<evidence type="ECO:0000313" key="2">
    <source>
        <dbReference type="Proteomes" id="UP000800235"/>
    </source>
</evidence>
<gene>
    <name evidence="1" type="ORF">EJ08DRAFT_704656</name>
</gene>
<sequence length="205" mass="23409">MYRSRYADKKNGFSSLTFFPVEDEESTTNDGKGNAEIKRFVNYRELDNPTTRRPITKKETSILRPLHPTKVTKKPHNTHTEPIYHTTTIVHPPLPTTNSPHMRVPTTPKPTGVFSRVAFVDGEWISLYAKKPSGTFAKEINRLYRRRNAHADPGFLEVEGVRMAWEGRVGRVARKVKVVEREDVVMEDGVEDGEGEMEVGWNGLF</sequence>
<comment type="caution">
    <text evidence="1">The sequence shown here is derived from an EMBL/GenBank/DDBJ whole genome shotgun (WGS) entry which is preliminary data.</text>
</comment>
<accession>A0A9P4U5J5</accession>
<dbReference type="AlphaFoldDB" id="A0A9P4U5J5"/>